<keyword evidence="3" id="KW-0732">Signal</keyword>
<evidence type="ECO:0000313" key="7">
    <source>
        <dbReference type="Proteomes" id="UP000198992"/>
    </source>
</evidence>
<reference evidence="6 7" key="1">
    <citation type="submission" date="2016-10" db="EMBL/GenBank/DDBJ databases">
        <authorList>
            <person name="de Groot N.N."/>
        </authorList>
    </citation>
    <scope>NUCLEOTIDE SEQUENCE [LARGE SCALE GENOMIC DNA]</scope>
    <source>
        <strain evidence="6 7">MT12</strain>
    </source>
</reference>
<name>A0A1H4UHW1_9BRAD</name>
<dbReference type="PANTHER" id="PTHR38776:SF1">
    <property type="entry name" value="MLTA-INTERACTING PROTEIN-RELATED"/>
    <property type="match status" value="1"/>
</dbReference>
<keyword evidence="4" id="KW-0472">Membrane</keyword>
<sequence>MNHGIKGARYPHVVWVRRSILGVVVFVAAFGVNVSLADLASAQTAFTLPAPPFQVPFLPSVSGDWTLMIGAGGEYKPDFEGSKHALFSPVPIFSLHRAGAAEQFHGPRDGASIAIIDFGDLQAGPTAKFVSNRKASSYSELHGLGDVNAAYEFGGFVQYFPVDWLRLRNEIRQGFGGHHGVVSDFSADFIIPVARGFTVSAGPRFTWESSKATSPYFSIDSAQAMATGLSMFNAKGGAHSAGAGVQVSYRINTDWEVHSYVEYERLLGDAAKSPLVTVRGSVNQTTVGVGASYSFDFKIR</sequence>
<organism evidence="6 7">
    <name type="scientific">Bradyrhizobium erythrophlei</name>
    <dbReference type="NCBI Taxonomy" id="1437360"/>
    <lineage>
        <taxon>Bacteria</taxon>
        <taxon>Pseudomonadati</taxon>
        <taxon>Pseudomonadota</taxon>
        <taxon>Alphaproteobacteria</taxon>
        <taxon>Hyphomicrobiales</taxon>
        <taxon>Nitrobacteraceae</taxon>
        <taxon>Bradyrhizobium</taxon>
    </lineage>
</organism>
<dbReference type="EMBL" id="FNTH01000001">
    <property type="protein sequence ID" value="SEC68452.1"/>
    <property type="molecule type" value="Genomic_DNA"/>
</dbReference>
<dbReference type="InterPro" id="IPR010583">
    <property type="entry name" value="MipA"/>
</dbReference>
<gene>
    <name evidence="6" type="ORF">SAMN05444164_2466</name>
</gene>
<keyword evidence="5" id="KW-0998">Cell outer membrane</keyword>
<evidence type="ECO:0000256" key="5">
    <source>
        <dbReference type="ARBA" id="ARBA00023237"/>
    </source>
</evidence>
<dbReference type="OrthoDB" id="5462484at2"/>
<evidence type="ECO:0000256" key="3">
    <source>
        <dbReference type="ARBA" id="ARBA00022729"/>
    </source>
</evidence>
<evidence type="ECO:0000256" key="1">
    <source>
        <dbReference type="ARBA" id="ARBA00004442"/>
    </source>
</evidence>
<dbReference type="Proteomes" id="UP000198992">
    <property type="component" value="Unassembled WGS sequence"/>
</dbReference>
<dbReference type="RefSeq" id="WP_092115722.1">
    <property type="nucleotide sequence ID" value="NZ_FNTH01000001.1"/>
</dbReference>
<comment type="subcellular location">
    <subcellularLocation>
        <location evidence="1">Cell outer membrane</location>
    </subcellularLocation>
</comment>
<evidence type="ECO:0000313" key="6">
    <source>
        <dbReference type="EMBL" id="SEC68452.1"/>
    </source>
</evidence>
<dbReference type="Pfam" id="PF06629">
    <property type="entry name" value="MipA"/>
    <property type="match status" value="1"/>
</dbReference>
<evidence type="ECO:0000256" key="2">
    <source>
        <dbReference type="ARBA" id="ARBA00005722"/>
    </source>
</evidence>
<accession>A0A1H4UHW1</accession>
<dbReference type="PANTHER" id="PTHR38776">
    <property type="entry name" value="MLTA-INTERACTING PROTEIN-RELATED"/>
    <property type="match status" value="1"/>
</dbReference>
<protein>
    <submittedName>
        <fullName evidence="6">Outer membrane protein</fullName>
    </submittedName>
</protein>
<dbReference type="GO" id="GO:0009279">
    <property type="term" value="C:cell outer membrane"/>
    <property type="evidence" value="ECO:0007669"/>
    <property type="project" value="UniProtKB-SubCell"/>
</dbReference>
<comment type="similarity">
    <text evidence="2">Belongs to the MipA/OmpV family.</text>
</comment>
<proteinExistence type="inferred from homology"/>
<dbReference type="AlphaFoldDB" id="A0A1H4UHW1"/>
<evidence type="ECO:0000256" key="4">
    <source>
        <dbReference type="ARBA" id="ARBA00023136"/>
    </source>
</evidence>